<comment type="subcellular location">
    <subcellularLocation>
        <location evidence="2">Cytoplasm</location>
    </subcellularLocation>
    <subcellularLocation>
        <location evidence="1">Nucleus</location>
    </subcellularLocation>
</comment>
<comment type="caution">
    <text evidence="10">The sequence shown here is derived from an EMBL/GenBank/DDBJ whole genome shotgun (WGS) entry which is preliminary data.</text>
</comment>
<dbReference type="OrthoDB" id="166907at2759"/>
<evidence type="ECO:0000313" key="10">
    <source>
        <dbReference type="EMBL" id="KAI3428675.1"/>
    </source>
</evidence>
<feature type="region of interest" description="Disordered" evidence="9">
    <location>
        <begin position="384"/>
        <end position="404"/>
    </location>
</feature>
<dbReference type="GO" id="GO:0002098">
    <property type="term" value="P:tRNA wobble uridine modification"/>
    <property type="evidence" value="ECO:0007669"/>
    <property type="project" value="InterPro"/>
</dbReference>
<dbReference type="GO" id="GO:0000049">
    <property type="term" value="F:tRNA binding"/>
    <property type="evidence" value="ECO:0007669"/>
    <property type="project" value="TreeGrafter"/>
</dbReference>
<dbReference type="AlphaFoldDB" id="A0A9D4TM67"/>
<dbReference type="Gene3D" id="3.40.50.300">
    <property type="entry name" value="P-loop containing nucleotide triphosphate hydrolases"/>
    <property type="match status" value="1"/>
</dbReference>
<feature type="compositionally biased region" description="Acidic residues" evidence="9">
    <location>
        <begin position="393"/>
        <end position="404"/>
    </location>
</feature>
<dbReference type="Proteomes" id="UP001055712">
    <property type="component" value="Unassembled WGS sequence"/>
</dbReference>
<dbReference type="Pfam" id="PF10483">
    <property type="entry name" value="Elong_Iki1"/>
    <property type="match status" value="1"/>
</dbReference>
<dbReference type="GO" id="GO:0005634">
    <property type="term" value="C:nucleus"/>
    <property type="evidence" value="ECO:0007669"/>
    <property type="project" value="UniProtKB-SubCell"/>
</dbReference>
<name>A0A9D4TM67_CHLVU</name>
<evidence type="ECO:0000256" key="6">
    <source>
        <dbReference type="ARBA" id="ARBA00022490"/>
    </source>
</evidence>
<evidence type="ECO:0000256" key="4">
    <source>
        <dbReference type="ARBA" id="ARBA00009567"/>
    </source>
</evidence>
<protein>
    <recommendedName>
        <fullName evidence="5">Elongator complex protein 5</fullName>
    </recommendedName>
</protein>
<proteinExistence type="inferred from homology"/>
<accession>A0A9D4TM67</accession>
<gene>
    <name evidence="10" type="ORF">D9Q98_007498</name>
</gene>
<dbReference type="InterPro" id="IPR027417">
    <property type="entry name" value="P-loop_NTPase"/>
</dbReference>
<dbReference type="CDD" id="cd19496">
    <property type="entry name" value="Elp5"/>
    <property type="match status" value="1"/>
</dbReference>
<reference evidence="10" key="1">
    <citation type="journal article" date="2019" name="Plant J.">
        <title>Chlorella vulgaris genome assembly and annotation reveals the molecular basis for metabolic acclimation to high light conditions.</title>
        <authorList>
            <person name="Cecchin M."/>
            <person name="Marcolungo L."/>
            <person name="Rossato M."/>
            <person name="Girolomoni L."/>
            <person name="Cosentino E."/>
            <person name="Cuine S."/>
            <person name="Li-Beisson Y."/>
            <person name="Delledonne M."/>
            <person name="Ballottari M."/>
        </authorList>
    </citation>
    <scope>NUCLEOTIDE SEQUENCE</scope>
    <source>
        <strain evidence="10">211/11P</strain>
    </source>
</reference>
<sequence length="404" mass="41091">MDLAVRTLREGIPDGGDAAPLLLLCDALAVIGGPALLRQALADMTLAIAGRRAQAIALTLVALERPAAQYHQLCSPSLGTFTVLDCFSDPYGWGGLLAVVPAGGSSSNSTISVPSILAAPNGLDRLLQLLSSTSTIQSAGAGARHCIVFDSLTPLVDRFGGAAVVQLLHRLQRLDSTSSLLCGLHTDLHAPQLLAALEQLAAGTLQLSAASELEQTLCAAMHGSTPQGRLSARLKRRSGRVRVQTQLYCLDAADSVRISELPTDALNPQAALEKGTVGTAGGSSGGEAALAQQLAGGMKLGLSAAELEAKQRVQLPFEHQGHAAAYKTGDFRDYLPPEAGGRAAARPASAAGGAAAGAAGGAGAGTGAGGGEIGVRQGLGHILYVRDSGSEHDSDEDPDDDLDI</sequence>
<dbReference type="PANTHER" id="PTHR15641:SF1">
    <property type="entry name" value="ELONGATOR COMPLEX PROTEIN 5"/>
    <property type="match status" value="1"/>
</dbReference>
<evidence type="ECO:0000313" key="11">
    <source>
        <dbReference type="Proteomes" id="UP001055712"/>
    </source>
</evidence>
<keyword evidence="7" id="KW-0819">tRNA processing</keyword>
<evidence type="ECO:0000256" key="7">
    <source>
        <dbReference type="ARBA" id="ARBA00022694"/>
    </source>
</evidence>
<evidence type="ECO:0000256" key="8">
    <source>
        <dbReference type="ARBA" id="ARBA00023242"/>
    </source>
</evidence>
<evidence type="ECO:0000256" key="2">
    <source>
        <dbReference type="ARBA" id="ARBA00004496"/>
    </source>
</evidence>
<evidence type="ECO:0000256" key="1">
    <source>
        <dbReference type="ARBA" id="ARBA00004123"/>
    </source>
</evidence>
<dbReference type="GO" id="GO:0033588">
    <property type="term" value="C:elongator holoenzyme complex"/>
    <property type="evidence" value="ECO:0007669"/>
    <property type="project" value="InterPro"/>
</dbReference>
<reference evidence="10" key="2">
    <citation type="submission" date="2020-11" db="EMBL/GenBank/DDBJ databases">
        <authorList>
            <person name="Cecchin M."/>
            <person name="Marcolungo L."/>
            <person name="Rossato M."/>
            <person name="Girolomoni L."/>
            <person name="Cosentino E."/>
            <person name="Cuine S."/>
            <person name="Li-Beisson Y."/>
            <person name="Delledonne M."/>
            <person name="Ballottari M."/>
        </authorList>
    </citation>
    <scope>NUCLEOTIDE SEQUENCE</scope>
    <source>
        <strain evidence="10">211/11P</strain>
        <tissue evidence="10">Whole cell</tissue>
    </source>
</reference>
<dbReference type="PANTHER" id="PTHR15641">
    <property type="entry name" value="ELONGATOR COMPLEX PROTEIN 5"/>
    <property type="match status" value="1"/>
</dbReference>
<dbReference type="GO" id="GO:0005829">
    <property type="term" value="C:cytosol"/>
    <property type="evidence" value="ECO:0007669"/>
    <property type="project" value="TreeGrafter"/>
</dbReference>
<dbReference type="InterPro" id="IPR019519">
    <property type="entry name" value="Elp5"/>
</dbReference>
<evidence type="ECO:0000256" key="5">
    <source>
        <dbReference type="ARBA" id="ARBA00020264"/>
    </source>
</evidence>
<evidence type="ECO:0000256" key="9">
    <source>
        <dbReference type="SAM" id="MobiDB-lite"/>
    </source>
</evidence>
<organism evidence="10 11">
    <name type="scientific">Chlorella vulgaris</name>
    <name type="common">Green alga</name>
    <dbReference type="NCBI Taxonomy" id="3077"/>
    <lineage>
        <taxon>Eukaryota</taxon>
        <taxon>Viridiplantae</taxon>
        <taxon>Chlorophyta</taxon>
        <taxon>core chlorophytes</taxon>
        <taxon>Trebouxiophyceae</taxon>
        <taxon>Chlorellales</taxon>
        <taxon>Chlorellaceae</taxon>
        <taxon>Chlorella clade</taxon>
        <taxon>Chlorella</taxon>
    </lineage>
</organism>
<keyword evidence="6" id="KW-0963">Cytoplasm</keyword>
<dbReference type="EMBL" id="SIDB01000009">
    <property type="protein sequence ID" value="KAI3428675.1"/>
    <property type="molecule type" value="Genomic_DNA"/>
</dbReference>
<keyword evidence="11" id="KW-1185">Reference proteome</keyword>
<comment type="similarity">
    <text evidence="4">Belongs to the ELP5 family.</text>
</comment>
<evidence type="ECO:0000256" key="3">
    <source>
        <dbReference type="ARBA" id="ARBA00005043"/>
    </source>
</evidence>
<comment type="pathway">
    <text evidence="3">tRNA modification; 5-methoxycarbonylmethyl-2-thiouridine-tRNA biosynthesis.</text>
</comment>
<keyword evidence="8" id="KW-0539">Nucleus</keyword>